<protein>
    <submittedName>
        <fullName evidence="1">Uncharacterized protein</fullName>
    </submittedName>
</protein>
<dbReference type="EMBL" id="MGAF01000049">
    <property type="protein sequence ID" value="OGK39450.1"/>
    <property type="molecule type" value="Genomic_DNA"/>
</dbReference>
<accession>A0A1F7I7U5</accession>
<gene>
    <name evidence="1" type="ORF">A3A74_06045</name>
</gene>
<dbReference type="Proteomes" id="UP000179270">
    <property type="component" value="Unassembled WGS sequence"/>
</dbReference>
<proteinExistence type="predicted"/>
<reference evidence="1 2" key="1">
    <citation type="journal article" date="2016" name="Nat. Commun.">
        <title>Thousands of microbial genomes shed light on interconnected biogeochemical processes in an aquifer system.</title>
        <authorList>
            <person name="Anantharaman K."/>
            <person name="Brown C.T."/>
            <person name="Hug L.A."/>
            <person name="Sharon I."/>
            <person name="Castelle C.J."/>
            <person name="Probst A.J."/>
            <person name="Thomas B.C."/>
            <person name="Singh A."/>
            <person name="Wilkins M.J."/>
            <person name="Karaoz U."/>
            <person name="Brodie E.L."/>
            <person name="Williams K.H."/>
            <person name="Hubbard S.S."/>
            <person name="Banfield J.F."/>
        </authorList>
    </citation>
    <scope>NUCLEOTIDE SEQUENCE [LARGE SCALE GENOMIC DNA]</scope>
</reference>
<comment type="caution">
    <text evidence="1">The sequence shown here is derived from an EMBL/GenBank/DDBJ whole genome shotgun (WGS) entry which is preliminary data.</text>
</comment>
<evidence type="ECO:0000313" key="1">
    <source>
        <dbReference type="EMBL" id="OGK39450.1"/>
    </source>
</evidence>
<sequence length="143" mass="16134">MSREKRINIKLPVPKELFFTATKSLGLAVGAITTISNEFLLTFNRIQASQNQEIQSQFQKYQLSNFPNPPDIIAAFQAHWISQYIYDFVDQLNLPHNANLQQSLGFIIGYVGGPVLLGLALKANTRFPVKKYKDPATILQPIK</sequence>
<organism evidence="1 2">
    <name type="scientific">Candidatus Roizmanbacteria bacterium RIFCSPLOWO2_01_FULL_35_13</name>
    <dbReference type="NCBI Taxonomy" id="1802055"/>
    <lineage>
        <taxon>Bacteria</taxon>
        <taxon>Candidatus Roizmaniibacteriota</taxon>
    </lineage>
</organism>
<evidence type="ECO:0000313" key="2">
    <source>
        <dbReference type="Proteomes" id="UP000179270"/>
    </source>
</evidence>
<dbReference type="AlphaFoldDB" id="A0A1F7I7U5"/>
<name>A0A1F7I7U5_9BACT</name>